<comment type="caution">
    <text evidence="1">The sequence shown here is derived from an EMBL/GenBank/DDBJ whole genome shotgun (WGS) entry which is preliminary data.</text>
</comment>
<dbReference type="RefSeq" id="WP_261520165.1">
    <property type="nucleotide sequence ID" value="NZ_JAODNW010000009.1"/>
</dbReference>
<dbReference type="Gene3D" id="1.20.120.160">
    <property type="entry name" value="HPT domain"/>
    <property type="match status" value="1"/>
</dbReference>
<reference evidence="1 2" key="1">
    <citation type="submission" date="2024-09" db="EMBL/GenBank/DDBJ databases">
        <authorList>
            <person name="Sun Q."/>
            <person name="Mori K."/>
        </authorList>
    </citation>
    <scope>NUCLEOTIDE SEQUENCE [LARGE SCALE GENOMIC DNA]</scope>
    <source>
        <strain evidence="1 2">CCM 8543</strain>
    </source>
</reference>
<proteinExistence type="predicted"/>
<keyword evidence="1" id="KW-0808">Transferase</keyword>
<dbReference type="Proteomes" id="UP001589755">
    <property type="component" value="Unassembled WGS sequence"/>
</dbReference>
<dbReference type="InterPro" id="IPR036641">
    <property type="entry name" value="HPT_dom_sf"/>
</dbReference>
<keyword evidence="2" id="KW-1185">Reference proteome</keyword>
<name>A0ABV6D316_9HYPH</name>
<dbReference type="GO" id="GO:0016301">
    <property type="term" value="F:kinase activity"/>
    <property type="evidence" value="ECO:0007669"/>
    <property type="project" value="UniProtKB-KW"/>
</dbReference>
<gene>
    <name evidence="1" type="ORF">ACFFJ2_01250</name>
</gene>
<evidence type="ECO:0000313" key="2">
    <source>
        <dbReference type="Proteomes" id="UP001589755"/>
    </source>
</evidence>
<sequence>MHACKPHEDGRDMAGQPLIDRAHLARQAGGDAALEREVLELFVAQVAHAAQALAGADAGKRREIAHSLVGTGRAVGAFVLADCAARLEAAPQDEALAACLVLLIARTRAQVAGMIAR</sequence>
<accession>A0ABV6D316</accession>
<keyword evidence="1" id="KW-0418">Kinase</keyword>
<dbReference type="SUPFAM" id="SSF47226">
    <property type="entry name" value="Histidine-containing phosphotransfer domain, HPT domain"/>
    <property type="match status" value="1"/>
</dbReference>
<organism evidence="1 2">
    <name type="scientific">Chelativorans intermedius</name>
    <dbReference type="NCBI Taxonomy" id="515947"/>
    <lineage>
        <taxon>Bacteria</taxon>
        <taxon>Pseudomonadati</taxon>
        <taxon>Pseudomonadota</taxon>
        <taxon>Alphaproteobacteria</taxon>
        <taxon>Hyphomicrobiales</taxon>
        <taxon>Phyllobacteriaceae</taxon>
        <taxon>Chelativorans</taxon>
    </lineage>
</organism>
<protein>
    <submittedName>
        <fullName evidence="1">Histidine kinase</fullName>
    </submittedName>
</protein>
<evidence type="ECO:0000313" key="1">
    <source>
        <dbReference type="EMBL" id="MFC0207023.1"/>
    </source>
</evidence>
<dbReference type="EMBL" id="JBHLXD010000002">
    <property type="protein sequence ID" value="MFC0207023.1"/>
    <property type="molecule type" value="Genomic_DNA"/>
</dbReference>